<sequence>MTSVPAIVVPAVANASVTQVSTFIFLHGLGDTGHGWLPVAQNWRLRRRFQECAFIFPHAPSIPITLNYGMRMPGWFDITSLKDISSREDEEGMTKSIEAVHRIIEEQIEKGVKSEKIVVGGFSQGGAIALLSGLSCKHQLGGIVALSTWLPMRNKIQSMIPEGKAKTPIFQAHGQADETVKFEWGQLSRDFLKERLGQEVDWHQYPDLGHSALPEEINDLEAWLEKHNLLNDADSRNQL</sequence>
<dbReference type="InParanoid" id="A0A4S2MZU2"/>
<accession>A0A4S2MZU2</accession>
<dbReference type="PANTHER" id="PTHR10655">
    <property type="entry name" value="LYSOPHOSPHOLIPASE-RELATED"/>
    <property type="match status" value="1"/>
</dbReference>
<name>A0A4S2MZU2_9PEZI</name>
<dbReference type="EMBL" id="ML220115">
    <property type="protein sequence ID" value="TGZ82338.1"/>
    <property type="molecule type" value="Genomic_DNA"/>
</dbReference>
<evidence type="ECO:0000256" key="4">
    <source>
        <dbReference type="ARBA" id="ARBA00014923"/>
    </source>
</evidence>
<keyword evidence="9" id="KW-0443">Lipid metabolism</keyword>
<evidence type="ECO:0000256" key="1">
    <source>
        <dbReference type="ARBA" id="ARBA00004496"/>
    </source>
</evidence>
<dbReference type="EC" id="3.1.2.22" evidence="3"/>
<organism evidence="14 15">
    <name type="scientific">Ascodesmis nigricans</name>
    <dbReference type="NCBI Taxonomy" id="341454"/>
    <lineage>
        <taxon>Eukaryota</taxon>
        <taxon>Fungi</taxon>
        <taxon>Dikarya</taxon>
        <taxon>Ascomycota</taxon>
        <taxon>Pezizomycotina</taxon>
        <taxon>Pezizomycetes</taxon>
        <taxon>Pezizales</taxon>
        <taxon>Ascodesmidaceae</taxon>
        <taxon>Ascodesmis</taxon>
    </lineage>
</organism>
<dbReference type="SUPFAM" id="SSF53474">
    <property type="entry name" value="alpha/beta-Hydrolases"/>
    <property type="match status" value="1"/>
</dbReference>
<evidence type="ECO:0000256" key="8">
    <source>
        <dbReference type="ARBA" id="ARBA00022832"/>
    </source>
</evidence>
<dbReference type="Gene3D" id="3.40.50.1820">
    <property type="entry name" value="alpha/beta hydrolase"/>
    <property type="match status" value="1"/>
</dbReference>
<proteinExistence type="inferred from homology"/>
<comment type="similarity">
    <text evidence="2">Belongs to the AB hydrolase superfamily. AB hydrolase 2 family.</text>
</comment>
<feature type="domain" description="Phospholipase/carboxylesterase/thioesterase" evidence="13">
    <location>
        <begin position="10"/>
        <end position="228"/>
    </location>
</feature>
<dbReference type="GO" id="GO:0005737">
    <property type="term" value="C:cytoplasm"/>
    <property type="evidence" value="ECO:0007669"/>
    <property type="project" value="UniProtKB-SubCell"/>
</dbReference>
<dbReference type="InterPro" id="IPR029058">
    <property type="entry name" value="AB_hydrolase_fold"/>
</dbReference>
<keyword evidence="5" id="KW-0719">Serine esterase</keyword>
<evidence type="ECO:0000256" key="7">
    <source>
        <dbReference type="ARBA" id="ARBA00022801"/>
    </source>
</evidence>
<dbReference type="PANTHER" id="PTHR10655:SF17">
    <property type="entry name" value="LYSOPHOSPHOLIPASE-LIKE PROTEIN 1"/>
    <property type="match status" value="1"/>
</dbReference>
<dbReference type="FunFam" id="3.40.50.1820:FF:000010">
    <property type="entry name" value="Acyl-protein thioesterase 2"/>
    <property type="match status" value="1"/>
</dbReference>
<evidence type="ECO:0000256" key="5">
    <source>
        <dbReference type="ARBA" id="ARBA00022487"/>
    </source>
</evidence>
<keyword evidence="8" id="KW-0276">Fatty acid metabolism</keyword>
<dbReference type="OrthoDB" id="2418081at2759"/>
<evidence type="ECO:0000256" key="10">
    <source>
        <dbReference type="ARBA" id="ARBA00029392"/>
    </source>
</evidence>
<comment type="subcellular location">
    <subcellularLocation>
        <location evidence="1">Cytoplasm</location>
    </subcellularLocation>
</comment>
<evidence type="ECO:0000313" key="15">
    <source>
        <dbReference type="Proteomes" id="UP000298138"/>
    </source>
</evidence>
<protein>
    <recommendedName>
        <fullName evidence="4">Acyl-protein thioesterase 1</fullName>
        <ecNumber evidence="3">3.1.2.22</ecNumber>
    </recommendedName>
    <alternativeName>
        <fullName evidence="11">Palmitoyl-protein hydrolase</fullName>
    </alternativeName>
</protein>
<dbReference type="InterPro" id="IPR003140">
    <property type="entry name" value="PLipase/COase/thioEstase"/>
</dbReference>
<dbReference type="FunCoup" id="A0A4S2MZU2">
    <property type="interactions" value="485"/>
</dbReference>
<evidence type="ECO:0000313" key="14">
    <source>
        <dbReference type="EMBL" id="TGZ82338.1"/>
    </source>
</evidence>
<evidence type="ECO:0000256" key="12">
    <source>
        <dbReference type="ARBA" id="ARBA00047337"/>
    </source>
</evidence>
<evidence type="ECO:0000259" key="13">
    <source>
        <dbReference type="Pfam" id="PF02230"/>
    </source>
</evidence>
<dbReference type="AlphaFoldDB" id="A0A4S2MZU2"/>
<dbReference type="GO" id="GO:0052689">
    <property type="term" value="F:carboxylic ester hydrolase activity"/>
    <property type="evidence" value="ECO:0007669"/>
    <property type="project" value="UniProtKB-KW"/>
</dbReference>
<gene>
    <name evidence="14" type="ORF">EX30DRAFT_370461</name>
</gene>
<evidence type="ECO:0000256" key="3">
    <source>
        <dbReference type="ARBA" id="ARBA00012423"/>
    </source>
</evidence>
<dbReference type="STRING" id="341454.A0A4S2MZU2"/>
<evidence type="ECO:0000256" key="11">
    <source>
        <dbReference type="ARBA" id="ARBA00031195"/>
    </source>
</evidence>
<dbReference type="Pfam" id="PF02230">
    <property type="entry name" value="Abhydrolase_2"/>
    <property type="match status" value="1"/>
</dbReference>
<keyword evidence="15" id="KW-1185">Reference proteome</keyword>
<dbReference type="GO" id="GO:0006631">
    <property type="term" value="P:fatty acid metabolic process"/>
    <property type="evidence" value="ECO:0007669"/>
    <property type="project" value="UniProtKB-KW"/>
</dbReference>
<evidence type="ECO:0000256" key="2">
    <source>
        <dbReference type="ARBA" id="ARBA00006499"/>
    </source>
</evidence>
<keyword evidence="7" id="KW-0378">Hydrolase</keyword>
<dbReference type="Proteomes" id="UP000298138">
    <property type="component" value="Unassembled WGS sequence"/>
</dbReference>
<evidence type="ECO:0000256" key="9">
    <source>
        <dbReference type="ARBA" id="ARBA00023098"/>
    </source>
</evidence>
<keyword evidence="6" id="KW-0963">Cytoplasm</keyword>
<dbReference type="InterPro" id="IPR050565">
    <property type="entry name" value="LYPA1-2/EST-like"/>
</dbReference>
<reference evidence="14 15" key="1">
    <citation type="submission" date="2019-04" db="EMBL/GenBank/DDBJ databases">
        <title>Comparative genomics and transcriptomics to analyze fruiting body development in filamentous ascomycetes.</title>
        <authorList>
            <consortium name="DOE Joint Genome Institute"/>
            <person name="Lutkenhaus R."/>
            <person name="Traeger S."/>
            <person name="Breuer J."/>
            <person name="Kuo A."/>
            <person name="Lipzen A."/>
            <person name="Pangilinan J."/>
            <person name="Dilworth D."/>
            <person name="Sandor L."/>
            <person name="Poggeler S."/>
            <person name="Barry K."/>
            <person name="Grigoriev I.V."/>
            <person name="Nowrousian M."/>
        </authorList>
    </citation>
    <scope>NUCLEOTIDE SEQUENCE [LARGE SCALE GENOMIC DNA]</scope>
    <source>
        <strain evidence="14 15">CBS 389.68</strain>
    </source>
</reference>
<dbReference type="GO" id="GO:0008474">
    <property type="term" value="F:palmitoyl-(protein) hydrolase activity"/>
    <property type="evidence" value="ECO:0007669"/>
    <property type="project" value="UniProtKB-EC"/>
</dbReference>
<comment type="function">
    <text evidence="10">Hydrolyzes fatty acids from S-acylated cysteine residues in proteins with a strong preference for palmitoylated G-alpha proteins over other acyl substrates. Mediates the deacylation of G-alpha proteins such as GPA1 in vivo, but has weak or no activity toward palmitoylated Ras proteins. Has weak lysophospholipase activity in vitro; however such activity may not exist in vivo.</text>
</comment>
<comment type="catalytic activity">
    <reaction evidence="12">
        <text>S-hexadecanoyl-L-cysteinyl-[protein] + H2O = L-cysteinyl-[protein] + hexadecanoate + H(+)</text>
        <dbReference type="Rhea" id="RHEA:19233"/>
        <dbReference type="Rhea" id="RHEA-COMP:10131"/>
        <dbReference type="Rhea" id="RHEA-COMP:11032"/>
        <dbReference type="ChEBI" id="CHEBI:7896"/>
        <dbReference type="ChEBI" id="CHEBI:15377"/>
        <dbReference type="ChEBI" id="CHEBI:15378"/>
        <dbReference type="ChEBI" id="CHEBI:29950"/>
        <dbReference type="ChEBI" id="CHEBI:74151"/>
        <dbReference type="EC" id="3.1.2.22"/>
    </reaction>
</comment>
<evidence type="ECO:0000256" key="6">
    <source>
        <dbReference type="ARBA" id="ARBA00022490"/>
    </source>
</evidence>